<organism evidence="2 3">
    <name type="scientific">Gigaspora rosea</name>
    <dbReference type="NCBI Taxonomy" id="44941"/>
    <lineage>
        <taxon>Eukaryota</taxon>
        <taxon>Fungi</taxon>
        <taxon>Fungi incertae sedis</taxon>
        <taxon>Mucoromycota</taxon>
        <taxon>Glomeromycotina</taxon>
        <taxon>Glomeromycetes</taxon>
        <taxon>Diversisporales</taxon>
        <taxon>Gigasporaceae</taxon>
        <taxon>Gigaspora</taxon>
    </lineage>
</organism>
<comment type="caution">
    <text evidence="2">The sequence shown here is derived from an EMBL/GenBank/DDBJ whole genome shotgun (WGS) entry which is preliminary data.</text>
</comment>
<sequence>MYNYISFLSVLFMVLNLLTIRVLYRLFKPFSYHRRLSILMILLISFLLMIEFEKKSPIVYVHLFTDTRS</sequence>
<proteinExistence type="predicted"/>
<evidence type="ECO:0008006" key="4">
    <source>
        <dbReference type="Google" id="ProtNLM"/>
    </source>
</evidence>
<keyword evidence="1" id="KW-1133">Transmembrane helix</keyword>
<dbReference type="AlphaFoldDB" id="A0A397UWJ8"/>
<accession>A0A397UWJ8</accession>
<dbReference type="Proteomes" id="UP000266673">
    <property type="component" value="Unassembled WGS sequence"/>
</dbReference>
<keyword evidence="3" id="KW-1185">Reference proteome</keyword>
<evidence type="ECO:0000256" key="1">
    <source>
        <dbReference type="SAM" id="Phobius"/>
    </source>
</evidence>
<evidence type="ECO:0000313" key="3">
    <source>
        <dbReference type="Proteomes" id="UP000266673"/>
    </source>
</evidence>
<keyword evidence="1" id="KW-0812">Transmembrane</keyword>
<gene>
    <name evidence="2" type="ORF">C2G38_2102285</name>
</gene>
<protein>
    <recommendedName>
        <fullName evidence="4">G-protein coupled receptors family 1 profile domain-containing protein</fullName>
    </recommendedName>
</protein>
<reference evidence="2 3" key="1">
    <citation type="submission" date="2018-06" db="EMBL/GenBank/DDBJ databases">
        <title>Comparative genomics reveals the genomic features of Rhizophagus irregularis, R. cerebriforme, R. diaphanum and Gigaspora rosea, and their symbiotic lifestyle signature.</title>
        <authorList>
            <person name="Morin E."/>
            <person name="San Clemente H."/>
            <person name="Chen E.C.H."/>
            <person name="De La Providencia I."/>
            <person name="Hainaut M."/>
            <person name="Kuo A."/>
            <person name="Kohler A."/>
            <person name="Murat C."/>
            <person name="Tang N."/>
            <person name="Roy S."/>
            <person name="Loubradou J."/>
            <person name="Henrissat B."/>
            <person name="Grigoriev I.V."/>
            <person name="Corradi N."/>
            <person name="Roux C."/>
            <person name="Martin F.M."/>
        </authorList>
    </citation>
    <scope>NUCLEOTIDE SEQUENCE [LARGE SCALE GENOMIC DNA]</scope>
    <source>
        <strain evidence="2 3">DAOM 194757</strain>
    </source>
</reference>
<evidence type="ECO:0000313" key="2">
    <source>
        <dbReference type="EMBL" id="RIB11923.1"/>
    </source>
</evidence>
<dbReference type="EMBL" id="QKWP01001082">
    <property type="protein sequence ID" value="RIB11923.1"/>
    <property type="molecule type" value="Genomic_DNA"/>
</dbReference>
<feature type="transmembrane region" description="Helical" evidence="1">
    <location>
        <begin position="6"/>
        <end position="24"/>
    </location>
</feature>
<feature type="transmembrane region" description="Helical" evidence="1">
    <location>
        <begin position="36"/>
        <end position="52"/>
    </location>
</feature>
<keyword evidence="1" id="KW-0472">Membrane</keyword>
<name>A0A397UWJ8_9GLOM</name>